<keyword evidence="3" id="KW-1185">Reference proteome</keyword>
<proteinExistence type="predicted"/>
<protein>
    <submittedName>
        <fullName evidence="2">Uncharacterized protein</fullName>
    </submittedName>
</protein>
<evidence type="ECO:0000313" key="3">
    <source>
        <dbReference type="Proteomes" id="UP001163046"/>
    </source>
</evidence>
<dbReference type="AlphaFoldDB" id="A0A9X0CF41"/>
<gene>
    <name evidence="2" type="ORF">OS493_026652</name>
</gene>
<reference evidence="2" key="1">
    <citation type="submission" date="2023-01" db="EMBL/GenBank/DDBJ databases">
        <title>Genome assembly of the deep-sea coral Lophelia pertusa.</title>
        <authorList>
            <person name="Herrera S."/>
            <person name="Cordes E."/>
        </authorList>
    </citation>
    <scope>NUCLEOTIDE SEQUENCE</scope>
    <source>
        <strain evidence="2">USNM1676648</strain>
        <tissue evidence="2">Polyp</tissue>
    </source>
</reference>
<evidence type="ECO:0000313" key="2">
    <source>
        <dbReference type="EMBL" id="KAJ7327773.1"/>
    </source>
</evidence>
<dbReference type="Proteomes" id="UP001163046">
    <property type="component" value="Unassembled WGS sequence"/>
</dbReference>
<keyword evidence="1" id="KW-0732">Signal</keyword>
<feature type="chain" id="PRO_5040772291" evidence="1">
    <location>
        <begin position="26"/>
        <end position="77"/>
    </location>
</feature>
<sequence length="77" mass="8380">MGQMVAQVVGLSLFLLLAFCASVSAVGEGSEDIYGPSFTSSINKAIQFQSESDDTTSAEKIEEKIHVKQDRFSRFCV</sequence>
<organism evidence="2 3">
    <name type="scientific">Desmophyllum pertusum</name>
    <dbReference type="NCBI Taxonomy" id="174260"/>
    <lineage>
        <taxon>Eukaryota</taxon>
        <taxon>Metazoa</taxon>
        <taxon>Cnidaria</taxon>
        <taxon>Anthozoa</taxon>
        <taxon>Hexacorallia</taxon>
        <taxon>Scleractinia</taxon>
        <taxon>Caryophylliina</taxon>
        <taxon>Caryophylliidae</taxon>
        <taxon>Desmophyllum</taxon>
    </lineage>
</organism>
<comment type="caution">
    <text evidence="2">The sequence shown here is derived from an EMBL/GenBank/DDBJ whole genome shotgun (WGS) entry which is preliminary data.</text>
</comment>
<accession>A0A9X0CF41</accession>
<evidence type="ECO:0000256" key="1">
    <source>
        <dbReference type="SAM" id="SignalP"/>
    </source>
</evidence>
<name>A0A9X0CF41_9CNID</name>
<dbReference type="EMBL" id="MU827800">
    <property type="protein sequence ID" value="KAJ7327773.1"/>
    <property type="molecule type" value="Genomic_DNA"/>
</dbReference>
<feature type="signal peptide" evidence="1">
    <location>
        <begin position="1"/>
        <end position="25"/>
    </location>
</feature>